<organism evidence="1 2">
    <name type="scientific">Cynara cardunculus var. scolymus</name>
    <name type="common">Globe artichoke</name>
    <name type="synonym">Cynara scolymus</name>
    <dbReference type="NCBI Taxonomy" id="59895"/>
    <lineage>
        <taxon>Eukaryota</taxon>
        <taxon>Viridiplantae</taxon>
        <taxon>Streptophyta</taxon>
        <taxon>Embryophyta</taxon>
        <taxon>Tracheophyta</taxon>
        <taxon>Spermatophyta</taxon>
        <taxon>Magnoliopsida</taxon>
        <taxon>eudicotyledons</taxon>
        <taxon>Gunneridae</taxon>
        <taxon>Pentapetalae</taxon>
        <taxon>asterids</taxon>
        <taxon>campanulids</taxon>
        <taxon>Asterales</taxon>
        <taxon>Asteraceae</taxon>
        <taxon>Carduoideae</taxon>
        <taxon>Cardueae</taxon>
        <taxon>Carduinae</taxon>
        <taxon>Cynara</taxon>
    </lineage>
</organism>
<gene>
    <name evidence="1" type="ORF">Ccrd_016090</name>
</gene>
<proteinExistence type="predicted"/>
<reference evidence="1 2" key="1">
    <citation type="journal article" date="2016" name="Sci. Rep.">
        <title>The genome sequence of the outbreeding globe artichoke constructed de novo incorporating a phase-aware low-pass sequencing strategy of F1 progeny.</title>
        <authorList>
            <person name="Scaglione D."/>
            <person name="Reyes-Chin-Wo S."/>
            <person name="Acquadro A."/>
            <person name="Froenicke L."/>
            <person name="Portis E."/>
            <person name="Beitel C."/>
            <person name="Tirone M."/>
            <person name="Mauro R."/>
            <person name="Lo Monaco A."/>
            <person name="Mauromicale G."/>
            <person name="Faccioli P."/>
            <person name="Cattivelli L."/>
            <person name="Rieseberg L."/>
            <person name="Michelmore R."/>
            <person name="Lanteri S."/>
        </authorList>
    </citation>
    <scope>NUCLEOTIDE SEQUENCE [LARGE SCALE GENOMIC DNA]</scope>
    <source>
        <strain evidence="1">2C</strain>
    </source>
</reference>
<sequence length="74" mass="8303">MESQVTPRVPSNTSLEIFCRQLLARSSTEEFGGTLGRSSILRIDAHLSVFTSEVQVRLQTSFKQVLLSFCNVRV</sequence>
<protein>
    <submittedName>
        <fullName evidence="1">Uncharacterized protein</fullName>
    </submittedName>
</protein>
<dbReference type="AlphaFoldDB" id="A0A118K389"/>
<keyword evidence="2" id="KW-1185">Reference proteome</keyword>
<evidence type="ECO:0000313" key="2">
    <source>
        <dbReference type="Proteomes" id="UP000243975"/>
    </source>
</evidence>
<dbReference type="Proteomes" id="UP000243975">
    <property type="component" value="Unassembled WGS sequence"/>
</dbReference>
<accession>A0A118K389</accession>
<name>A0A118K389_CYNCS</name>
<dbReference type="Gramene" id="KVI05581">
    <property type="protein sequence ID" value="KVI05581"/>
    <property type="gene ID" value="Ccrd_016090"/>
</dbReference>
<evidence type="ECO:0000313" key="1">
    <source>
        <dbReference type="EMBL" id="KVI05581.1"/>
    </source>
</evidence>
<dbReference type="EMBL" id="LEKV01001868">
    <property type="protein sequence ID" value="KVI05581.1"/>
    <property type="molecule type" value="Genomic_DNA"/>
</dbReference>
<comment type="caution">
    <text evidence="1">The sequence shown here is derived from an EMBL/GenBank/DDBJ whole genome shotgun (WGS) entry which is preliminary data.</text>
</comment>